<evidence type="ECO:0000256" key="8">
    <source>
        <dbReference type="ARBA" id="ARBA00022597"/>
    </source>
</evidence>
<keyword evidence="12" id="KW-0418">Kinase</keyword>
<comment type="catalytic activity">
    <reaction evidence="1">
        <text>L-histidyl-[protein] + phosphoenolpyruvate = N(pros)-phospho-L-histidyl-[protein] + pyruvate</text>
        <dbReference type="Rhea" id="RHEA:23880"/>
        <dbReference type="Rhea" id="RHEA-COMP:9745"/>
        <dbReference type="Rhea" id="RHEA-COMP:9746"/>
        <dbReference type="ChEBI" id="CHEBI:15361"/>
        <dbReference type="ChEBI" id="CHEBI:29979"/>
        <dbReference type="ChEBI" id="CHEBI:58702"/>
        <dbReference type="ChEBI" id="CHEBI:64837"/>
        <dbReference type="EC" id="2.7.3.9"/>
    </reaction>
</comment>
<dbReference type="Pfam" id="PF02896">
    <property type="entry name" value="PEP-utilizers_C"/>
    <property type="match status" value="1"/>
</dbReference>
<dbReference type="PANTHER" id="PTHR46244:SF1">
    <property type="entry name" value="PHOSPHOENOLPYRUVATE-DEPENDENT PHOSPHOTRANSFERASE SYSTEM"/>
    <property type="match status" value="1"/>
</dbReference>
<evidence type="ECO:0000256" key="13">
    <source>
        <dbReference type="ARBA" id="ARBA00022842"/>
    </source>
</evidence>
<dbReference type="SMART" id="SM00065">
    <property type="entry name" value="GAF"/>
    <property type="match status" value="1"/>
</dbReference>
<dbReference type="Pfam" id="PF01590">
    <property type="entry name" value="GAF"/>
    <property type="match status" value="1"/>
</dbReference>
<keyword evidence="9 15" id="KW-0808">Transferase</keyword>
<dbReference type="Proteomes" id="UP000276634">
    <property type="component" value="Unassembled WGS sequence"/>
</dbReference>
<comment type="caution">
    <text evidence="15">The sequence shown here is derived from an EMBL/GenBank/DDBJ whole genome shotgun (WGS) entry which is preliminary data.</text>
</comment>
<dbReference type="PRINTS" id="PR01736">
    <property type="entry name" value="PHPHTRNFRASE"/>
</dbReference>
<sequence>MLGDLRRIVQEATTARDLDEVLGVILRGVRENLQVDVCSVYLCDFDRKEHVLVATEGLNPEAVGRVRLAFGEGLVGLVASRAEPVNVEDAPARPEFRYVPGSGEEPFHAFLGVPVIHHRRVLGVLVVQHRERRRFDDDEVAFLVTLAAQVAMALHHAELTGELRGRRLGRPWSGGSLVVEGLPGAPGIGMGTAVEVYSAAQLMTVPDGTAADAEAEEAALRRAFASVRSRITGMRERLGETLPADAAALFDAYCMMLGEGGLEDDAVARVRAGAAAAAALRDTVREHARVFEAMEDEYLRERAADIRDLGARVMDDLLARERAGRVWPERTVLVARELGASHLAEVPRERLAAVVSATGSGSSHVAILARALGIPCVMGAEGLPLGGLEGEEVIVDGYRGRVYVRPSESVRTEFRRLIRQEARLGSELEALRNLPAVTRDGVRVPLMVNTGLLADIGPSLRSGAEGVGLYRTEFPFLVRDRFPGEEEQYRIYRQVLEAFAPRPVVARTLDIGGDKILPYFAIQEANPFLGWRGIRVALDHPEIFLTQLRALLRADEGLGNLRILLPMITDVSELDQAARLLDQAVAELREEGHAVERPPVGAMIEVPSAVYLMPAIARRVAFVSVGTNDLTQYLLAVDRNNARVAGMYDGLHPAVVAALHDLVRAARRAGCPVSVCGELAGDPAAALLLLGMGVDSLSMSAASLPRVKWVIRSFARAEAEALLEEAMAMESASAVRERLNEALEERGLGGLVRPGA</sequence>
<dbReference type="AlphaFoldDB" id="A0A3N1YBH1"/>
<dbReference type="GO" id="GO:0009401">
    <property type="term" value="P:phosphoenolpyruvate-dependent sugar phosphotransferase system"/>
    <property type="evidence" value="ECO:0007669"/>
    <property type="project" value="UniProtKB-KW"/>
</dbReference>
<dbReference type="PANTHER" id="PTHR46244">
    <property type="entry name" value="PHOSPHOENOLPYRUVATE-PROTEIN PHOSPHOTRANSFERASE"/>
    <property type="match status" value="1"/>
</dbReference>
<dbReference type="RefSeq" id="WP_123400645.1">
    <property type="nucleotide sequence ID" value="NZ_RJVI01000001.1"/>
</dbReference>
<dbReference type="InterPro" id="IPR015813">
    <property type="entry name" value="Pyrv/PenolPyrv_kinase-like_dom"/>
</dbReference>
<keyword evidence="7" id="KW-0963">Cytoplasm</keyword>
<dbReference type="InterPro" id="IPR006318">
    <property type="entry name" value="PTS_EI-like"/>
</dbReference>
<keyword evidence="8" id="KW-0762">Sugar transport</keyword>
<comment type="subcellular location">
    <subcellularLocation>
        <location evidence="3">Cytoplasm</location>
    </subcellularLocation>
</comment>
<dbReference type="InterPro" id="IPR036618">
    <property type="entry name" value="PtsI_HPr-bd_sf"/>
</dbReference>
<reference evidence="15 16" key="1">
    <citation type="submission" date="2018-11" db="EMBL/GenBank/DDBJ databases">
        <title>Genomic Encyclopedia of Type Strains, Phase IV (KMG-IV): sequencing the most valuable type-strain genomes for metagenomic binning, comparative biology and taxonomic classification.</title>
        <authorList>
            <person name="Goeker M."/>
        </authorList>
    </citation>
    <scope>NUCLEOTIDE SEQUENCE [LARGE SCALE GENOMIC DNA]</scope>
    <source>
        <strain evidence="15 16">DSM 100275</strain>
    </source>
</reference>
<dbReference type="InterPro" id="IPR003018">
    <property type="entry name" value="GAF"/>
</dbReference>
<dbReference type="Gene3D" id="1.10.274.10">
    <property type="entry name" value="PtsI, HPr-binding domain"/>
    <property type="match status" value="1"/>
</dbReference>
<dbReference type="SUPFAM" id="SSF51621">
    <property type="entry name" value="Phosphoenolpyruvate/pyruvate domain"/>
    <property type="match status" value="1"/>
</dbReference>
<dbReference type="GO" id="GO:0016301">
    <property type="term" value="F:kinase activity"/>
    <property type="evidence" value="ECO:0007669"/>
    <property type="project" value="UniProtKB-KW"/>
</dbReference>
<dbReference type="Gene3D" id="3.50.30.10">
    <property type="entry name" value="Phosphohistidine domain"/>
    <property type="match status" value="1"/>
</dbReference>
<comment type="similarity">
    <text evidence="4">Belongs to the PEP-utilizing enzyme family.</text>
</comment>
<feature type="domain" description="GAF" evidence="14">
    <location>
        <begin position="17"/>
        <end position="164"/>
    </location>
</feature>
<gene>
    <name evidence="15" type="ORF">EDC57_0919</name>
</gene>
<dbReference type="SUPFAM" id="SSF47831">
    <property type="entry name" value="Enzyme I of the PEP:sugar phosphotransferase system HPr-binding (sub)domain"/>
    <property type="match status" value="1"/>
</dbReference>
<dbReference type="NCBIfam" id="NF008283">
    <property type="entry name" value="PRK11061.1"/>
    <property type="match status" value="1"/>
</dbReference>
<protein>
    <recommendedName>
        <fullName evidence="5">phosphoenolpyruvate--protein phosphotransferase</fullName>
        <ecNumber evidence="5">2.7.3.9</ecNumber>
    </recommendedName>
</protein>
<keyword evidence="11" id="KW-0479">Metal-binding</keyword>
<evidence type="ECO:0000313" key="16">
    <source>
        <dbReference type="Proteomes" id="UP000276634"/>
    </source>
</evidence>
<evidence type="ECO:0000256" key="11">
    <source>
        <dbReference type="ARBA" id="ARBA00022723"/>
    </source>
</evidence>
<dbReference type="GO" id="GO:0046872">
    <property type="term" value="F:metal ion binding"/>
    <property type="evidence" value="ECO:0007669"/>
    <property type="project" value="UniProtKB-KW"/>
</dbReference>
<dbReference type="Pfam" id="PF05524">
    <property type="entry name" value="PEP-utilisers_N"/>
    <property type="match status" value="1"/>
</dbReference>
<evidence type="ECO:0000256" key="4">
    <source>
        <dbReference type="ARBA" id="ARBA00007837"/>
    </source>
</evidence>
<evidence type="ECO:0000256" key="5">
    <source>
        <dbReference type="ARBA" id="ARBA00012232"/>
    </source>
</evidence>
<dbReference type="InterPro" id="IPR029016">
    <property type="entry name" value="GAF-like_dom_sf"/>
</dbReference>
<evidence type="ECO:0000313" key="15">
    <source>
        <dbReference type="EMBL" id="ROR35002.1"/>
    </source>
</evidence>
<organism evidence="15 16">
    <name type="scientific">Inmirania thermothiophila</name>
    <dbReference type="NCBI Taxonomy" id="1750597"/>
    <lineage>
        <taxon>Bacteria</taxon>
        <taxon>Pseudomonadati</taxon>
        <taxon>Pseudomonadota</taxon>
        <taxon>Gammaproteobacteria</taxon>
        <taxon>Chromatiales</taxon>
        <taxon>Ectothiorhodospiraceae</taxon>
        <taxon>Inmirania</taxon>
    </lineage>
</organism>
<dbReference type="NCBIfam" id="TIGR01417">
    <property type="entry name" value="PTS_I_fam"/>
    <property type="match status" value="1"/>
</dbReference>
<dbReference type="SUPFAM" id="SSF55781">
    <property type="entry name" value="GAF domain-like"/>
    <property type="match status" value="1"/>
</dbReference>
<evidence type="ECO:0000256" key="2">
    <source>
        <dbReference type="ARBA" id="ARBA00001946"/>
    </source>
</evidence>
<dbReference type="SUPFAM" id="SSF52009">
    <property type="entry name" value="Phosphohistidine domain"/>
    <property type="match status" value="1"/>
</dbReference>
<dbReference type="InterPro" id="IPR000121">
    <property type="entry name" value="PEP_util_C"/>
</dbReference>
<evidence type="ECO:0000259" key="14">
    <source>
        <dbReference type="SMART" id="SM00065"/>
    </source>
</evidence>
<keyword evidence="10" id="KW-0598">Phosphotransferase system</keyword>
<dbReference type="InterPro" id="IPR008279">
    <property type="entry name" value="PEP-util_enz_mobile_dom"/>
</dbReference>
<dbReference type="Pfam" id="PF00391">
    <property type="entry name" value="PEP-utilizers"/>
    <property type="match status" value="1"/>
</dbReference>
<evidence type="ECO:0000256" key="3">
    <source>
        <dbReference type="ARBA" id="ARBA00004496"/>
    </source>
</evidence>
<dbReference type="InterPro" id="IPR008731">
    <property type="entry name" value="PTS_EIN"/>
</dbReference>
<evidence type="ECO:0000256" key="12">
    <source>
        <dbReference type="ARBA" id="ARBA00022777"/>
    </source>
</evidence>
<accession>A0A3N1YBH1</accession>
<dbReference type="EMBL" id="RJVI01000001">
    <property type="protein sequence ID" value="ROR35002.1"/>
    <property type="molecule type" value="Genomic_DNA"/>
</dbReference>
<dbReference type="GO" id="GO:0005737">
    <property type="term" value="C:cytoplasm"/>
    <property type="evidence" value="ECO:0007669"/>
    <property type="project" value="UniProtKB-SubCell"/>
</dbReference>
<dbReference type="Gene3D" id="3.20.20.60">
    <property type="entry name" value="Phosphoenolpyruvate-binding domains"/>
    <property type="match status" value="1"/>
</dbReference>
<keyword evidence="13" id="KW-0460">Magnesium</keyword>
<evidence type="ECO:0000256" key="10">
    <source>
        <dbReference type="ARBA" id="ARBA00022683"/>
    </source>
</evidence>
<evidence type="ECO:0000256" key="9">
    <source>
        <dbReference type="ARBA" id="ARBA00022679"/>
    </source>
</evidence>
<dbReference type="InterPro" id="IPR040442">
    <property type="entry name" value="Pyrv_kinase-like_dom_sf"/>
</dbReference>
<comment type="cofactor">
    <cofactor evidence="2">
        <name>Mg(2+)</name>
        <dbReference type="ChEBI" id="CHEBI:18420"/>
    </cofactor>
</comment>
<dbReference type="OrthoDB" id="9765468at2"/>
<dbReference type="InterPro" id="IPR050499">
    <property type="entry name" value="PEP-utilizing_PTS_enzyme"/>
</dbReference>
<name>A0A3N1YBH1_9GAMM</name>
<dbReference type="EC" id="2.7.3.9" evidence="5"/>
<keyword evidence="16" id="KW-1185">Reference proteome</keyword>
<evidence type="ECO:0000256" key="1">
    <source>
        <dbReference type="ARBA" id="ARBA00000683"/>
    </source>
</evidence>
<evidence type="ECO:0000256" key="7">
    <source>
        <dbReference type="ARBA" id="ARBA00022490"/>
    </source>
</evidence>
<dbReference type="GO" id="GO:0008965">
    <property type="term" value="F:phosphoenolpyruvate-protein phosphotransferase activity"/>
    <property type="evidence" value="ECO:0007669"/>
    <property type="project" value="UniProtKB-EC"/>
</dbReference>
<keyword evidence="6" id="KW-0813">Transport</keyword>
<proteinExistence type="inferred from homology"/>
<dbReference type="InterPro" id="IPR036637">
    <property type="entry name" value="Phosphohistidine_dom_sf"/>
</dbReference>
<dbReference type="Gene3D" id="3.30.450.40">
    <property type="match status" value="1"/>
</dbReference>
<evidence type="ECO:0000256" key="6">
    <source>
        <dbReference type="ARBA" id="ARBA00022448"/>
    </source>
</evidence>